<dbReference type="EMBL" id="KI674425">
    <property type="protein sequence ID" value="ETL33943.1"/>
    <property type="molecule type" value="Genomic_DNA"/>
</dbReference>
<protein>
    <recommendedName>
        <fullName evidence="3">HTH CENPB-type domain-containing protein</fullName>
    </recommendedName>
</protein>
<reference evidence="2" key="1">
    <citation type="submission" date="2013-11" db="EMBL/GenBank/DDBJ databases">
        <title>The Genome Sequence of Phytophthora parasitica CJ05E6.</title>
        <authorList>
            <consortium name="The Broad Institute Genomics Platform"/>
            <person name="Russ C."/>
            <person name="Tyler B."/>
            <person name="Panabieres F."/>
            <person name="Shan W."/>
            <person name="Tripathy S."/>
            <person name="Grunwald N."/>
            <person name="Machado M."/>
            <person name="Johnson C.S."/>
            <person name="Arredondo F."/>
            <person name="Hong C."/>
            <person name="Coffey M."/>
            <person name="Young S.K."/>
            <person name="Zeng Q."/>
            <person name="Gargeya S."/>
            <person name="Fitzgerald M."/>
            <person name="Abouelleil A."/>
            <person name="Alvarado L."/>
            <person name="Chapman S.B."/>
            <person name="Gainer-Dewar J."/>
            <person name="Goldberg J."/>
            <person name="Griggs A."/>
            <person name="Gujja S."/>
            <person name="Hansen M."/>
            <person name="Howarth C."/>
            <person name="Imamovic A."/>
            <person name="Ireland A."/>
            <person name="Larimer J."/>
            <person name="McCowan C."/>
            <person name="Murphy C."/>
            <person name="Pearson M."/>
            <person name="Poon T.W."/>
            <person name="Priest M."/>
            <person name="Roberts A."/>
            <person name="Saif S."/>
            <person name="Shea T."/>
            <person name="Sykes S."/>
            <person name="Wortman J."/>
            <person name="Nusbaum C."/>
            <person name="Birren B."/>
        </authorList>
    </citation>
    <scope>NUCLEOTIDE SEQUENCE [LARGE SCALE GENOMIC DNA]</scope>
    <source>
        <strain evidence="2">CJ05E6</strain>
    </source>
</reference>
<name>W2IKM7_PHYNI</name>
<feature type="region of interest" description="Disordered" evidence="1">
    <location>
        <begin position="147"/>
        <end position="166"/>
    </location>
</feature>
<dbReference type="AlphaFoldDB" id="W2IKM7"/>
<evidence type="ECO:0000313" key="2">
    <source>
        <dbReference type="EMBL" id="ETL33943.1"/>
    </source>
</evidence>
<proteinExistence type="predicted"/>
<gene>
    <name evidence="2" type="ORF">L916_13719</name>
</gene>
<organism evidence="2">
    <name type="scientific">Phytophthora nicotianae</name>
    <name type="common">Potato buckeye rot agent</name>
    <name type="synonym">Phytophthora parasitica</name>
    <dbReference type="NCBI Taxonomy" id="4792"/>
    <lineage>
        <taxon>Eukaryota</taxon>
        <taxon>Sar</taxon>
        <taxon>Stramenopiles</taxon>
        <taxon>Oomycota</taxon>
        <taxon>Peronosporomycetes</taxon>
        <taxon>Peronosporales</taxon>
        <taxon>Peronosporaceae</taxon>
        <taxon>Phytophthora</taxon>
    </lineage>
</organism>
<dbReference type="Gene3D" id="1.10.10.60">
    <property type="entry name" value="Homeodomain-like"/>
    <property type="match status" value="1"/>
</dbReference>
<evidence type="ECO:0000256" key="1">
    <source>
        <dbReference type="SAM" id="MobiDB-lite"/>
    </source>
</evidence>
<feature type="compositionally biased region" description="Polar residues" evidence="1">
    <location>
        <begin position="147"/>
        <end position="160"/>
    </location>
</feature>
<sequence length="219" mass="23862">MGKWMTIDNKRALIRQSHEAPGMTQTQLAEWAQQAFRLAKAPARNTVSDILKNGEIIMKGEYGKGKRRNPLKVKAPALEKQLDEWVTRAEKCGMCLNRKVILEFLYELIGFIKGPEHMASEKMAMIKKASGSPATATVAAPARDVTSSGETALGVDSNSRSPRRVPLTRTCATRVRSRSPTAGSPHSSGGMGCVVGSDLAKLVQPIMLLLRLGANDYKQ</sequence>
<evidence type="ECO:0008006" key="3">
    <source>
        <dbReference type="Google" id="ProtNLM"/>
    </source>
</evidence>
<accession>W2IKM7</accession>
<dbReference type="Proteomes" id="UP000053864">
    <property type="component" value="Unassembled WGS sequence"/>
</dbReference>
<dbReference type="VEuPathDB" id="FungiDB:PPTG_21456"/>